<proteinExistence type="predicted"/>
<protein>
    <submittedName>
        <fullName evidence="1">Uncharacterized protein</fullName>
    </submittedName>
</protein>
<name>X1B662_9ZZZZ</name>
<evidence type="ECO:0000313" key="1">
    <source>
        <dbReference type="EMBL" id="GAG91229.1"/>
    </source>
</evidence>
<accession>X1B662</accession>
<gene>
    <name evidence="1" type="ORF">S01H4_44388</name>
</gene>
<feature type="non-terminal residue" evidence="1">
    <location>
        <position position="283"/>
    </location>
</feature>
<comment type="caution">
    <text evidence="1">The sequence shown here is derived from an EMBL/GenBank/DDBJ whole genome shotgun (WGS) entry which is preliminary data.</text>
</comment>
<reference evidence="1" key="1">
    <citation type="journal article" date="2014" name="Front. Microbiol.">
        <title>High frequency of phylogenetically diverse reductive dehalogenase-homologous genes in deep subseafloor sedimentary metagenomes.</title>
        <authorList>
            <person name="Kawai M."/>
            <person name="Futagami T."/>
            <person name="Toyoda A."/>
            <person name="Takaki Y."/>
            <person name="Nishi S."/>
            <person name="Hori S."/>
            <person name="Arai W."/>
            <person name="Tsubouchi T."/>
            <person name="Morono Y."/>
            <person name="Uchiyama I."/>
            <person name="Ito T."/>
            <person name="Fujiyama A."/>
            <person name="Inagaki F."/>
            <person name="Takami H."/>
        </authorList>
    </citation>
    <scope>NUCLEOTIDE SEQUENCE</scope>
    <source>
        <strain evidence="1">Expedition CK06-06</strain>
    </source>
</reference>
<organism evidence="1">
    <name type="scientific">marine sediment metagenome</name>
    <dbReference type="NCBI Taxonomy" id="412755"/>
    <lineage>
        <taxon>unclassified sequences</taxon>
        <taxon>metagenomes</taxon>
        <taxon>ecological metagenomes</taxon>
    </lineage>
</organism>
<sequence length="283" mass="30249">ESEPSSSLDFMAEFDENLSTYTYDLIHNYQGLIQGGTSWDIGKRDFGLYFDGDGQITGGGNTIGSIIYNAYANVSYEYDVGGGSYSTAWTSPQSTSSVDRSGVDWVNPSNVEDQNDTYTSANLTISGGGSGFVVSVQEIELVFSTSDVSKSATLDSGTVIGNSVPFVTMKQSAGDDWDDIMCDVYFTDSPATVVAQRATVGASITLSIYVIEFDGTNVEVQSGTFSDAGTYSEQTISQIDTSKAVPMAYYKVSGGDDDWDSAMVTTDFASTTTVRMERHASSV</sequence>
<dbReference type="AlphaFoldDB" id="X1B662"/>
<feature type="non-terminal residue" evidence="1">
    <location>
        <position position="1"/>
    </location>
</feature>
<dbReference type="EMBL" id="BART01024609">
    <property type="protein sequence ID" value="GAG91229.1"/>
    <property type="molecule type" value="Genomic_DNA"/>
</dbReference>